<dbReference type="PANTHER" id="PTHR33203">
    <property type="entry name" value="OLEOSIN"/>
    <property type="match status" value="1"/>
</dbReference>
<comment type="similarity">
    <text evidence="4">Belongs to the oleosin family.</text>
</comment>
<dbReference type="eggNOG" id="ENOG502S1R0">
    <property type="taxonomic scope" value="Eukaryota"/>
</dbReference>
<dbReference type="OrthoDB" id="1929188at2759"/>
<dbReference type="GO" id="GO:0019915">
    <property type="term" value="P:lipid storage"/>
    <property type="evidence" value="ECO:0000318"/>
    <property type="project" value="GO_Central"/>
</dbReference>
<dbReference type="AlphaFoldDB" id="Q5VKJ9"/>
<dbReference type="STRING" id="3988.Q5VKJ9"/>
<evidence type="ECO:0000313" key="12">
    <source>
        <dbReference type="EMBL" id="EEF40948.1"/>
    </source>
</evidence>
<evidence type="ECO:0000256" key="9">
    <source>
        <dbReference type="SAM" id="MobiDB-lite"/>
    </source>
</evidence>
<sequence>MADRPQPHQVQVHRYDPTTGYKGQQKGPSASKVLAVLTFLPVGGGLLSLSGITLTNTLIGMAIATPLFILFGPIILPAAVVIGLAMMAFMVAGALGLSGLTSQSWALKYFREGTAMPESLDQAKKRMQDMAGYVGMKTKEVGQDIQRKAQEGK</sequence>
<organism evidence="11">
    <name type="scientific">Ricinus communis</name>
    <name type="common">Castor bean</name>
    <dbReference type="NCBI Taxonomy" id="3988"/>
    <lineage>
        <taxon>Eukaryota</taxon>
        <taxon>Viridiplantae</taxon>
        <taxon>Streptophyta</taxon>
        <taxon>Embryophyta</taxon>
        <taxon>Tracheophyta</taxon>
        <taxon>Spermatophyta</taxon>
        <taxon>Magnoliopsida</taxon>
        <taxon>eudicotyledons</taxon>
        <taxon>Gunneridae</taxon>
        <taxon>Pentapetalae</taxon>
        <taxon>rosids</taxon>
        <taxon>fabids</taxon>
        <taxon>Malpighiales</taxon>
        <taxon>Euphorbiaceae</taxon>
        <taxon>Acalyphoideae</taxon>
        <taxon>Acalypheae</taxon>
        <taxon>Ricinus</taxon>
    </lineage>
</organism>
<name>Q5VKJ9_RICCO</name>
<feature type="region of interest" description="Disordered" evidence="9">
    <location>
        <begin position="1"/>
        <end position="27"/>
    </location>
</feature>
<dbReference type="KEGG" id="rcu:8281782"/>
<proteinExistence type="evidence at transcript level"/>
<keyword evidence="7 10" id="KW-1133">Transmembrane helix</keyword>
<evidence type="ECO:0000313" key="11">
    <source>
        <dbReference type="EMBL" id="AAR15171.1"/>
    </source>
</evidence>
<protein>
    <submittedName>
        <fullName evidence="11 12">Oleosin</fullName>
    </submittedName>
</protein>
<feature type="transmembrane region" description="Helical" evidence="10">
    <location>
        <begin position="33"/>
        <end position="54"/>
    </location>
</feature>
<evidence type="ECO:0000256" key="5">
    <source>
        <dbReference type="ARBA" id="ARBA00022677"/>
    </source>
</evidence>
<keyword evidence="6 10" id="KW-0812">Transmembrane</keyword>
<dbReference type="EMBL" id="EQ973877">
    <property type="protein sequence ID" value="EEF40948.1"/>
    <property type="molecule type" value="Genomic_DNA"/>
</dbReference>
<evidence type="ECO:0000256" key="2">
    <source>
        <dbReference type="ARBA" id="ARBA00004141"/>
    </source>
</evidence>
<evidence type="ECO:0000256" key="6">
    <source>
        <dbReference type="ARBA" id="ARBA00022692"/>
    </source>
</evidence>
<reference evidence="11" key="1">
    <citation type="journal article" date="2004" name="J. Biol. Chem.">
        <title>Cloning and characterization of the acid lipase from castor beans.</title>
        <authorList>
            <person name="Eastmond P.J."/>
        </authorList>
    </citation>
    <scope>NUCLEOTIDE SEQUENCE</scope>
</reference>
<gene>
    <name evidence="11" type="primary">OLE1</name>
    <name evidence="12" type="ORF">RCOM_1064090</name>
</gene>
<comment type="function">
    <text evidence="1">May have a structural role to stabilize the lipid body during desiccation of the seed by preventing coalescence of the oil. Probably interacts with both lipid and phospholipid moieties of lipid bodies. May also provide recognition signals for specific lipase anchorage in lipolysis during seedling growth.</text>
</comment>
<dbReference type="PANTHER" id="PTHR33203:SF63">
    <property type="entry name" value="OLEOSIN 18.2 KDA"/>
    <property type="match status" value="1"/>
</dbReference>
<keyword evidence="5" id="KW-0551">Lipid droplet</keyword>
<dbReference type="GO" id="GO:0016020">
    <property type="term" value="C:membrane"/>
    <property type="evidence" value="ECO:0007669"/>
    <property type="project" value="UniProtKB-SubCell"/>
</dbReference>
<evidence type="ECO:0000256" key="1">
    <source>
        <dbReference type="ARBA" id="ARBA00002582"/>
    </source>
</evidence>
<reference evidence="13" key="3">
    <citation type="journal article" date="2010" name="Nat. Biotechnol.">
        <title>Draft genome sequence of the oilseed species Ricinus communis.</title>
        <authorList>
            <person name="Chan A.P."/>
            <person name="Crabtree J."/>
            <person name="Zhao Q."/>
            <person name="Lorenzi H."/>
            <person name="Orvis J."/>
            <person name="Puiu D."/>
            <person name="Melake-Berhan A."/>
            <person name="Jones K.M."/>
            <person name="Redman J."/>
            <person name="Chen G."/>
            <person name="Cahoon E.B."/>
            <person name="Gedil M."/>
            <person name="Stanke M."/>
            <person name="Haas B.J."/>
            <person name="Wortman J.R."/>
            <person name="Fraser-Liggett C.M."/>
            <person name="Ravel J."/>
            <person name="Rabinowicz P.D."/>
        </authorList>
    </citation>
    <scope>NUCLEOTIDE SEQUENCE [LARGE SCALE GENOMIC DNA]</scope>
    <source>
        <strain evidence="13">cv. Hale</strain>
    </source>
</reference>
<dbReference type="GO" id="GO:0010344">
    <property type="term" value="P:seed oilbody biogenesis"/>
    <property type="evidence" value="ECO:0000318"/>
    <property type="project" value="GO_Central"/>
</dbReference>
<dbReference type="InParanoid" id="Q5VKJ9"/>
<dbReference type="OMA" id="MSWVLNY"/>
<dbReference type="GO" id="GO:0050826">
    <property type="term" value="P:response to freezing"/>
    <property type="evidence" value="ECO:0000318"/>
    <property type="project" value="GO_Central"/>
</dbReference>
<dbReference type="GeneID" id="8281782"/>
<dbReference type="FunCoup" id="Q5VKJ9">
    <property type="interactions" value="302"/>
</dbReference>
<accession>Q5VKJ9</accession>
<evidence type="ECO:0000313" key="13">
    <source>
        <dbReference type="Proteomes" id="UP000008311"/>
    </source>
</evidence>
<dbReference type="EMBL" id="AY360218">
    <property type="protein sequence ID" value="AAR15171.1"/>
    <property type="molecule type" value="mRNA"/>
</dbReference>
<dbReference type="InterPro" id="IPR000136">
    <property type="entry name" value="Oleosin"/>
</dbReference>
<keyword evidence="13" id="KW-1185">Reference proteome</keyword>
<evidence type="ECO:0000256" key="4">
    <source>
        <dbReference type="ARBA" id="ARBA00010858"/>
    </source>
</evidence>
<evidence type="ECO:0000256" key="10">
    <source>
        <dbReference type="SAM" id="Phobius"/>
    </source>
</evidence>
<reference evidence="12" key="2">
    <citation type="submission" date="2008-10" db="EMBL/GenBank/DDBJ databases">
        <authorList>
            <person name="Chan A."/>
            <person name="Puiu D."/>
            <person name="Melake A."/>
            <person name="Orvis J."/>
            <person name="Zhao Q."/>
            <person name="Wortman J."/>
            <person name="Utterback T."/>
            <person name="Rosovitz M.J."/>
            <person name="Inman J.M."/>
            <person name="Amedeo P."/>
            <person name="Schobel S."/>
            <person name="Galinsky K."/>
            <person name="Fraser C."/>
            <person name="Ravel J."/>
            <person name="Rabinowicz P."/>
        </authorList>
    </citation>
    <scope>NUCLEOTIDE SEQUENCE [LARGE SCALE GENOMIC DNA]</scope>
</reference>
<dbReference type="Proteomes" id="UP000008311">
    <property type="component" value="Unassembled WGS sequence"/>
</dbReference>
<evidence type="ECO:0000256" key="7">
    <source>
        <dbReference type="ARBA" id="ARBA00022989"/>
    </source>
</evidence>
<comment type="subcellular location">
    <subcellularLocation>
        <location evidence="3">Lipid droplet</location>
    </subcellularLocation>
    <subcellularLocation>
        <location evidence="2">Membrane</location>
        <topology evidence="2">Multi-pass membrane protein</topology>
    </subcellularLocation>
</comment>
<keyword evidence="8 10" id="KW-0472">Membrane</keyword>
<dbReference type="GO" id="GO:0012511">
    <property type="term" value="C:monolayer-surrounded lipid storage body"/>
    <property type="evidence" value="ECO:0000318"/>
    <property type="project" value="GO_Central"/>
</dbReference>
<evidence type="ECO:0000256" key="3">
    <source>
        <dbReference type="ARBA" id="ARBA00004502"/>
    </source>
</evidence>
<evidence type="ECO:0000256" key="8">
    <source>
        <dbReference type="ARBA" id="ARBA00023136"/>
    </source>
</evidence>
<dbReference type="Pfam" id="PF01277">
    <property type="entry name" value="Oleosin"/>
    <property type="match status" value="1"/>
</dbReference>
<feature type="transmembrane region" description="Helical" evidence="10">
    <location>
        <begin position="74"/>
        <end position="101"/>
    </location>
</feature>